<protein>
    <submittedName>
        <fullName evidence="7">LysR family transcriptional regulator</fullName>
    </submittedName>
</protein>
<dbReference type="EMBL" id="WTYU01000001">
    <property type="protein sequence ID" value="MXP13559.1"/>
    <property type="molecule type" value="Genomic_DNA"/>
</dbReference>
<evidence type="ECO:0000256" key="5">
    <source>
        <dbReference type="ARBA" id="ARBA00023163"/>
    </source>
</evidence>
<organism evidence="7 8">
    <name type="scientific">Allopontixanthobacter confluentis</name>
    <dbReference type="NCBI Taxonomy" id="1849021"/>
    <lineage>
        <taxon>Bacteria</taxon>
        <taxon>Pseudomonadati</taxon>
        <taxon>Pseudomonadota</taxon>
        <taxon>Alphaproteobacteria</taxon>
        <taxon>Sphingomonadales</taxon>
        <taxon>Erythrobacteraceae</taxon>
        <taxon>Allopontixanthobacter</taxon>
    </lineage>
</organism>
<dbReference type="SUPFAM" id="SSF46785">
    <property type="entry name" value="Winged helix' DNA-binding domain"/>
    <property type="match status" value="1"/>
</dbReference>
<dbReference type="Gene3D" id="1.10.10.10">
    <property type="entry name" value="Winged helix-like DNA-binding domain superfamily/Winged helix DNA-binding domain"/>
    <property type="match status" value="1"/>
</dbReference>
<comment type="similarity">
    <text evidence="1">Belongs to the LysR transcriptional regulatory family.</text>
</comment>
<proteinExistence type="inferred from homology"/>
<keyword evidence="3" id="KW-0238">DNA-binding</keyword>
<evidence type="ECO:0000313" key="7">
    <source>
        <dbReference type="EMBL" id="MXP13559.1"/>
    </source>
</evidence>
<gene>
    <name evidence="7" type="ORF">GRI44_02165</name>
</gene>
<dbReference type="PANTHER" id="PTHR30346">
    <property type="entry name" value="TRANSCRIPTIONAL DUAL REGULATOR HCAR-RELATED"/>
    <property type="match status" value="1"/>
</dbReference>
<evidence type="ECO:0000256" key="4">
    <source>
        <dbReference type="ARBA" id="ARBA00023159"/>
    </source>
</evidence>
<dbReference type="Pfam" id="PF00126">
    <property type="entry name" value="HTH_1"/>
    <property type="match status" value="1"/>
</dbReference>
<dbReference type="FunFam" id="1.10.10.10:FF:000001">
    <property type="entry name" value="LysR family transcriptional regulator"/>
    <property type="match status" value="1"/>
</dbReference>
<dbReference type="GO" id="GO:0032993">
    <property type="term" value="C:protein-DNA complex"/>
    <property type="evidence" value="ECO:0007669"/>
    <property type="project" value="TreeGrafter"/>
</dbReference>
<dbReference type="InterPro" id="IPR036390">
    <property type="entry name" value="WH_DNA-bd_sf"/>
</dbReference>
<dbReference type="OrthoDB" id="9775392at2"/>
<dbReference type="AlphaFoldDB" id="A0A6L7GC79"/>
<dbReference type="RefSeq" id="WP_160599823.1">
    <property type="nucleotide sequence ID" value="NZ_WTYU01000001.1"/>
</dbReference>
<reference evidence="7 8" key="1">
    <citation type="submission" date="2019-12" db="EMBL/GenBank/DDBJ databases">
        <title>Genomic-based taxomic classification of the family Erythrobacteraceae.</title>
        <authorList>
            <person name="Xu L."/>
        </authorList>
    </citation>
    <scope>NUCLEOTIDE SEQUENCE [LARGE SCALE GENOMIC DNA]</scope>
    <source>
        <strain evidence="7 8">KCTC 52259</strain>
    </source>
</reference>
<comment type="caution">
    <text evidence="7">The sequence shown here is derived from an EMBL/GenBank/DDBJ whole genome shotgun (WGS) entry which is preliminary data.</text>
</comment>
<feature type="domain" description="HTH lysR-type" evidence="6">
    <location>
        <begin position="2"/>
        <end position="58"/>
    </location>
</feature>
<dbReference type="Proteomes" id="UP000473531">
    <property type="component" value="Unassembled WGS sequence"/>
</dbReference>
<dbReference type="PRINTS" id="PR00039">
    <property type="entry name" value="HTHLYSR"/>
</dbReference>
<dbReference type="PANTHER" id="PTHR30346:SF26">
    <property type="entry name" value="HYDROGEN PEROXIDE-INDUCIBLE GENES ACTIVATOR"/>
    <property type="match status" value="1"/>
</dbReference>
<dbReference type="GO" id="GO:0003677">
    <property type="term" value="F:DNA binding"/>
    <property type="evidence" value="ECO:0007669"/>
    <property type="project" value="UniProtKB-KW"/>
</dbReference>
<keyword evidence="4" id="KW-0010">Activator</keyword>
<evidence type="ECO:0000256" key="1">
    <source>
        <dbReference type="ARBA" id="ARBA00009437"/>
    </source>
</evidence>
<sequence length="299" mass="32869">MPTLRQLRYLVALDETRHFGRAAQSIPVTQPTLSQQLKEMEARLGVKLVERGRPVSLTPIGREIASRARRILLDVTEIRQLAEAGTSGMAGTIRFGVTPTLGPYLIPHAVVRLHREHPSLRLYIREGIPDDQIDELMNGTLDMVLTPIPQPITGLEKTALFQEGLNLFGAPDHPLHQSAHLSAADFSGQPVLSLDPRHHYHRQTEAICAELGARLLRDYEGTSLDSLRQMAGSGLGLAVLPQLYVRSETGGEDMVKPFRIDDWQANRSISAVWRKGAAFSDAYAAIAAVIAAEARELLG</sequence>
<accession>A0A6L7GC79</accession>
<dbReference type="InterPro" id="IPR036388">
    <property type="entry name" value="WH-like_DNA-bd_sf"/>
</dbReference>
<evidence type="ECO:0000256" key="2">
    <source>
        <dbReference type="ARBA" id="ARBA00023015"/>
    </source>
</evidence>
<evidence type="ECO:0000259" key="6">
    <source>
        <dbReference type="PROSITE" id="PS50931"/>
    </source>
</evidence>
<dbReference type="Pfam" id="PF03466">
    <property type="entry name" value="LysR_substrate"/>
    <property type="match status" value="1"/>
</dbReference>
<name>A0A6L7GC79_9SPHN</name>
<keyword evidence="2" id="KW-0805">Transcription regulation</keyword>
<dbReference type="SUPFAM" id="SSF53850">
    <property type="entry name" value="Periplasmic binding protein-like II"/>
    <property type="match status" value="1"/>
</dbReference>
<keyword evidence="5" id="KW-0804">Transcription</keyword>
<dbReference type="GO" id="GO:0003700">
    <property type="term" value="F:DNA-binding transcription factor activity"/>
    <property type="evidence" value="ECO:0007669"/>
    <property type="project" value="InterPro"/>
</dbReference>
<dbReference type="InterPro" id="IPR005119">
    <property type="entry name" value="LysR_subst-bd"/>
</dbReference>
<evidence type="ECO:0000256" key="3">
    <source>
        <dbReference type="ARBA" id="ARBA00023125"/>
    </source>
</evidence>
<dbReference type="CDD" id="cd08411">
    <property type="entry name" value="PBP2_OxyR"/>
    <property type="match status" value="1"/>
</dbReference>
<keyword evidence="8" id="KW-1185">Reference proteome</keyword>
<evidence type="ECO:0000313" key="8">
    <source>
        <dbReference type="Proteomes" id="UP000473531"/>
    </source>
</evidence>
<dbReference type="PROSITE" id="PS50931">
    <property type="entry name" value="HTH_LYSR"/>
    <property type="match status" value="1"/>
</dbReference>
<dbReference type="Gene3D" id="3.40.190.10">
    <property type="entry name" value="Periplasmic binding protein-like II"/>
    <property type="match status" value="2"/>
</dbReference>
<dbReference type="InterPro" id="IPR000847">
    <property type="entry name" value="LysR_HTH_N"/>
</dbReference>